<dbReference type="Proteomes" id="UP000034076">
    <property type="component" value="Unassembled WGS sequence"/>
</dbReference>
<dbReference type="OrthoDB" id="9808360at2"/>
<accession>A0A0M2NH64</accession>
<dbReference type="GO" id="GO:0005829">
    <property type="term" value="C:cytosol"/>
    <property type="evidence" value="ECO:0007669"/>
    <property type="project" value="TreeGrafter"/>
</dbReference>
<dbReference type="Gene3D" id="1.10.10.10">
    <property type="entry name" value="Winged helix-like DNA-binding domain superfamily/Winged helix DNA-binding domain"/>
    <property type="match status" value="1"/>
</dbReference>
<comment type="caution">
    <text evidence="2">The sequence shown here is derived from an EMBL/GenBank/DDBJ whole genome shotgun (WGS) entry which is preliminary data.</text>
</comment>
<gene>
    <name evidence="2" type="ORF">CHK_2359</name>
</gene>
<evidence type="ECO:0000313" key="3">
    <source>
        <dbReference type="Proteomes" id="UP000034076"/>
    </source>
</evidence>
<dbReference type="SUPFAM" id="SSF46785">
    <property type="entry name" value="Winged helix' DNA-binding domain"/>
    <property type="match status" value="1"/>
</dbReference>
<dbReference type="InterPro" id="IPR000944">
    <property type="entry name" value="Tscrpt_reg_Rrf2"/>
</dbReference>
<dbReference type="PROSITE" id="PS51197">
    <property type="entry name" value="HTH_RRF2_2"/>
    <property type="match status" value="1"/>
</dbReference>
<keyword evidence="1" id="KW-0238">DNA-binding</keyword>
<dbReference type="AlphaFoldDB" id="A0A0M2NH64"/>
<dbReference type="Pfam" id="PF02082">
    <property type="entry name" value="Rrf2"/>
    <property type="match status" value="1"/>
</dbReference>
<organism evidence="2 3">
    <name type="scientific">Christensenella hongkongensis</name>
    <dbReference type="NCBI Taxonomy" id="270498"/>
    <lineage>
        <taxon>Bacteria</taxon>
        <taxon>Bacillati</taxon>
        <taxon>Bacillota</taxon>
        <taxon>Clostridia</taxon>
        <taxon>Christensenellales</taxon>
        <taxon>Christensenellaceae</taxon>
        <taxon>Christensenella</taxon>
    </lineage>
</organism>
<dbReference type="STRING" id="270498.CHK_2359"/>
<dbReference type="NCBIfam" id="TIGR00738">
    <property type="entry name" value="rrf2_super"/>
    <property type="match status" value="1"/>
</dbReference>
<name>A0A0M2NH64_9FIRM</name>
<evidence type="ECO:0000313" key="2">
    <source>
        <dbReference type="EMBL" id="KKI50296.1"/>
    </source>
</evidence>
<dbReference type="PANTHER" id="PTHR33221:SF5">
    <property type="entry name" value="HTH-TYPE TRANSCRIPTIONAL REGULATOR ISCR"/>
    <property type="match status" value="1"/>
</dbReference>
<reference evidence="2 3" key="1">
    <citation type="submission" date="2015-04" db="EMBL/GenBank/DDBJ databases">
        <title>Draft genome sequence of bacteremic isolate Catabacter hongkongensis type strain HKU16T.</title>
        <authorList>
            <person name="Lau S.K."/>
            <person name="Teng J.L."/>
            <person name="Huang Y."/>
            <person name="Curreem S.O."/>
            <person name="Tsui S.K."/>
            <person name="Woo P.C."/>
        </authorList>
    </citation>
    <scope>NUCLEOTIDE SEQUENCE [LARGE SCALE GENOMIC DNA]</scope>
    <source>
        <strain evidence="2 3">HKU16</strain>
    </source>
</reference>
<evidence type="ECO:0000256" key="1">
    <source>
        <dbReference type="ARBA" id="ARBA00023125"/>
    </source>
</evidence>
<sequence>MKISTKGRYGLRAMIDLSMNAADDYISLSSIAQRQALSLRYLEGIFSSLKKAGLVSSIAGSQGGYKPALPADKITMKMILTALEGSMSLTDGDAGNDTALRAFLTENVWNKIDDTIMRLLEQTTIEDMIHEFENREQAVDSSGL</sequence>
<dbReference type="InterPro" id="IPR036388">
    <property type="entry name" value="WH-like_DNA-bd_sf"/>
</dbReference>
<dbReference type="PANTHER" id="PTHR33221">
    <property type="entry name" value="WINGED HELIX-TURN-HELIX TRANSCRIPTIONAL REGULATOR, RRF2 FAMILY"/>
    <property type="match status" value="1"/>
</dbReference>
<dbReference type="PATRIC" id="fig|270498.16.peg.2110"/>
<protein>
    <submittedName>
        <fullName evidence="2">Iron-sulfur cluster regulator IscR</fullName>
    </submittedName>
</protein>
<dbReference type="RefSeq" id="WP_046444157.1">
    <property type="nucleotide sequence ID" value="NZ_CAUERS010000005.1"/>
</dbReference>
<dbReference type="GO" id="GO:0003677">
    <property type="term" value="F:DNA binding"/>
    <property type="evidence" value="ECO:0007669"/>
    <property type="project" value="UniProtKB-KW"/>
</dbReference>
<dbReference type="GO" id="GO:0003700">
    <property type="term" value="F:DNA-binding transcription factor activity"/>
    <property type="evidence" value="ECO:0007669"/>
    <property type="project" value="TreeGrafter"/>
</dbReference>
<dbReference type="InterPro" id="IPR036390">
    <property type="entry name" value="WH_DNA-bd_sf"/>
</dbReference>
<keyword evidence="3" id="KW-1185">Reference proteome</keyword>
<proteinExistence type="predicted"/>
<dbReference type="EMBL" id="LAYJ01000112">
    <property type="protein sequence ID" value="KKI50296.1"/>
    <property type="molecule type" value="Genomic_DNA"/>
</dbReference>